<evidence type="ECO:0000259" key="4">
    <source>
        <dbReference type="PROSITE" id="PS50949"/>
    </source>
</evidence>
<name>A0ABQ4KG65_9BACI</name>
<evidence type="ECO:0000313" key="5">
    <source>
        <dbReference type="EMBL" id="GIN56887.1"/>
    </source>
</evidence>
<feature type="domain" description="HTH gntR-type" evidence="4">
    <location>
        <begin position="9"/>
        <end position="77"/>
    </location>
</feature>
<keyword evidence="1" id="KW-0805">Transcription regulation</keyword>
<accession>A0ABQ4KG65</accession>
<dbReference type="RefSeq" id="WP_212965808.1">
    <property type="nucleotide sequence ID" value="NZ_BORB01000007.1"/>
</dbReference>
<dbReference type="Gene3D" id="1.10.10.10">
    <property type="entry name" value="Winged helix-like DNA-binding domain superfamily/Winged helix DNA-binding domain"/>
    <property type="match status" value="1"/>
</dbReference>
<protein>
    <submittedName>
        <fullName evidence="5">HTH-type transcriptional regulator YhcF</fullName>
    </submittedName>
</protein>
<dbReference type="InterPro" id="IPR036390">
    <property type="entry name" value="WH_DNA-bd_sf"/>
</dbReference>
<keyword evidence="6" id="KW-1185">Reference proteome</keyword>
<reference evidence="5 6" key="1">
    <citation type="submission" date="2021-03" db="EMBL/GenBank/DDBJ databases">
        <title>Antimicrobial resistance genes in bacteria isolated from Japanese honey, and their potential for conferring macrolide and lincosamide resistance in the American foulbrood pathogen Paenibacillus larvae.</title>
        <authorList>
            <person name="Okamoto M."/>
            <person name="Kumagai M."/>
            <person name="Kanamori H."/>
            <person name="Takamatsu D."/>
        </authorList>
    </citation>
    <scope>NUCLEOTIDE SEQUENCE [LARGE SCALE GENOMIC DNA]</scope>
    <source>
        <strain evidence="5 6">J8TS2</strain>
    </source>
</reference>
<proteinExistence type="predicted"/>
<evidence type="ECO:0000313" key="6">
    <source>
        <dbReference type="Proteomes" id="UP000679950"/>
    </source>
</evidence>
<comment type="caution">
    <text evidence="5">The sequence shown here is derived from an EMBL/GenBank/DDBJ whole genome shotgun (WGS) entry which is preliminary data.</text>
</comment>
<dbReference type="EMBL" id="BORB01000007">
    <property type="protein sequence ID" value="GIN56887.1"/>
    <property type="molecule type" value="Genomic_DNA"/>
</dbReference>
<evidence type="ECO:0000256" key="3">
    <source>
        <dbReference type="ARBA" id="ARBA00023163"/>
    </source>
</evidence>
<dbReference type="SMART" id="SM00345">
    <property type="entry name" value="HTH_GNTR"/>
    <property type="match status" value="1"/>
</dbReference>
<sequence length="129" mass="14629">MSKKYEATKPIYLQIVDLVCRQIARGEIRPGEKLPSVREMAIQSGVNPNTIQRSYTEMERMGIVEARRGQGSFVLEDEGIVQGLQQSMQKEIIEQFVGNMKDLGFSSREIIAGLQSYLKERDEDDDSLS</sequence>
<organism evidence="5 6">
    <name type="scientific">Lederbergia ruris</name>
    <dbReference type="NCBI Taxonomy" id="217495"/>
    <lineage>
        <taxon>Bacteria</taxon>
        <taxon>Bacillati</taxon>
        <taxon>Bacillota</taxon>
        <taxon>Bacilli</taxon>
        <taxon>Bacillales</taxon>
        <taxon>Bacillaceae</taxon>
        <taxon>Lederbergia</taxon>
    </lineage>
</organism>
<dbReference type="PANTHER" id="PTHR38445">
    <property type="entry name" value="HTH-TYPE TRANSCRIPTIONAL REPRESSOR YTRA"/>
    <property type="match status" value="1"/>
</dbReference>
<dbReference type="SUPFAM" id="SSF46785">
    <property type="entry name" value="Winged helix' DNA-binding domain"/>
    <property type="match status" value="1"/>
</dbReference>
<gene>
    <name evidence="5" type="primary">yhcF</name>
    <name evidence="5" type="ORF">J8TS2_12060</name>
</gene>
<dbReference type="CDD" id="cd07377">
    <property type="entry name" value="WHTH_GntR"/>
    <property type="match status" value="1"/>
</dbReference>
<keyword evidence="2" id="KW-0238">DNA-binding</keyword>
<dbReference type="Proteomes" id="UP000679950">
    <property type="component" value="Unassembled WGS sequence"/>
</dbReference>
<dbReference type="InterPro" id="IPR000524">
    <property type="entry name" value="Tscrpt_reg_HTH_GntR"/>
</dbReference>
<dbReference type="Pfam" id="PF00392">
    <property type="entry name" value="GntR"/>
    <property type="match status" value="1"/>
</dbReference>
<evidence type="ECO:0000256" key="2">
    <source>
        <dbReference type="ARBA" id="ARBA00023125"/>
    </source>
</evidence>
<keyword evidence="3" id="KW-0804">Transcription</keyword>
<dbReference type="PROSITE" id="PS50949">
    <property type="entry name" value="HTH_GNTR"/>
    <property type="match status" value="1"/>
</dbReference>
<dbReference type="InterPro" id="IPR036388">
    <property type="entry name" value="WH-like_DNA-bd_sf"/>
</dbReference>
<evidence type="ECO:0000256" key="1">
    <source>
        <dbReference type="ARBA" id="ARBA00023015"/>
    </source>
</evidence>
<dbReference type="PANTHER" id="PTHR38445:SF6">
    <property type="entry name" value="GNTR-FAMILY TRANSCRIPTIONAL REGULATOR"/>
    <property type="match status" value="1"/>
</dbReference>